<dbReference type="PANTHER" id="PTHR12810:SF0">
    <property type="entry name" value="SMALL RIBOSOMAL SUBUNIT PROTEIN MS29"/>
    <property type="match status" value="1"/>
</dbReference>
<gene>
    <name evidence="8" type="primary">Necator_chrII.g6402</name>
    <name evidence="8" type="ORF">RB195_018609</name>
</gene>
<evidence type="ECO:0000256" key="5">
    <source>
        <dbReference type="ARBA" id="ARBA00023128"/>
    </source>
</evidence>
<evidence type="ECO:0000256" key="6">
    <source>
        <dbReference type="ARBA" id="ARBA00023274"/>
    </source>
</evidence>
<comment type="subcellular location">
    <subcellularLocation>
        <location evidence="1">Mitochondrion</location>
    </subcellularLocation>
</comment>
<evidence type="ECO:0000256" key="7">
    <source>
        <dbReference type="ARBA" id="ARBA00035140"/>
    </source>
</evidence>
<reference evidence="8 9" key="1">
    <citation type="submission" date="2023-08" db="EMBL/GenBank/DDBJ databases">
        <title>A Necator americanus chromosomal reference genome.</title>
        <authorList>
            <person name="Ilik V."/>
            <person name="Petrzelkova K.J."/>
            <person name="Pardy F."/>
            <person name="Fuh T."/>
            <person name="Niatou-Singa F.S."/>
            <person name="Gouil Q."/>
            <person name="Baker L."/>
            <person name="Ritchie M.E."/>
            <person name="Jex A.R."/>
            <person name="Gazzola D."/>
            <person name="Li H."/>
            <person name="Toshio Fujiwara R."/>
            <person name="Zhan B."/>
            <person name="Aroian R.V."/>
            <person name="Pafco B."/>
            <person name="Schwarz E.M."/>
        </authorList>
    </citation>
    <scope>NUCLEOTIDE SEQUENCE [LARGE SCALE GENOMIC DNA]</scope>
    <source>
        <strain evidence="8 9">Aroian</strain>
        <tissue evidence="8">Whole animal</tissue>
    </source>
</reference>
<evidence type="ECO:0000256" key="4">
    <source>
        <dbReference type="ARBA" id="ARBA00022980"/>
    </source>
</evidence>
<name>A0ABR1CAI7_NECAM</name>
<organism evidence="8 9">
    <name type="scientific">Necator americanus</name>
    <name type="common">Human hookworm</name>
    <dbReference type="NCBI Taxonomy" id="51031"/>
    <lineage>
        <taxon>Eukaryota</taxon>
        <taxon>Metazoa</taxon>
        <taxon>Ecdysozoa</taxon>
        <taxon>Nematoda</taxon>
        <taxon>Chromadorea</taxon>
        <taxon>Rhabditida</taxon>
        <taxon>Rhabditina</taxon>
        <taxon>Rhabditomorpha</taxon>
        <taxon>Strongyloidea</taxon>
        <taxon>Ancylostomatidae</taxon>
        <taxon>Bunostominae</taxon>
        <taxon>Necator</taxon>
    </lineage>
</organism>
<accession>A0ABR1CAI7</accession>
<keyword evidence="9" id="KW-1185">Reference proteome</keyword>
<dbReference type="InterPro" id="IPR008092">
    <property type="entry name" value="Ribosomal_mS29_met"/>
</dbReference>
<dbReference type="Pfam" id="PF10236">
    <property type="entry name" value="DAP3"/>
    <property type="match status" value="1"/>
</dbReference>
<comment type="caution">
    <text evidence="8">The sequence shown here is derived from an EMBL/GenBank/DDBJ whole genome shotgun (WGS) entry which is preliminary data.</text>
</comment>
<keyword evidence="3" id="KW-0809">Transit peptide</keyword>
<sequence>MENSDNDISIFPMMVRKQVDVGVSAPFLASDCVGGLFRELSRHSTVGSIKLFVAVDDANSLWGKTLVKKADRSFAAPVDLTLVNHFRNLISSRWKNGCILLVADKKEVADARDQVTLSHHTPLELFGENGFYFIEPFIPIEVKQYTKDEINNIYQYYHDRRWITNEKAKTEEGKQQLIYLSAHNPFSFERLCAFN</sequence>
<keyword evidence="6" id="KW-0687">Ribonucleoprotein</keyword>
<dbReference type="Proteomes" id="UP001303046">
    <property type="component" value="Unassembled WGS sequence"/>
</dbReference>
<evidence type="ECO:0000313" key="9">
    <source>
        <dbReference type="Proteomes" id="UP001303046"/>
    </source>
</evidence>
<dbReference type="PRINTS" id="PR01716">
    <property type="entry name" value="DEATHASSOCP3"/>
</dbReference>
<dbReference type="InterPro" id="IPR019368">
    <property type="entry name" value="Ribosomal_mS29"/>
</dbReference>
<comment type="similarity">
    <text evidence="2">Belongs to the mitochondrion-specific ribosomal protein mS29 family.</text>
</comment>
<dbReference type="EMBL" id="JAVFWL010000002">
    <property type="protein sequence ID" value="KAK6735499.1"/>
    <property type="molecule type" value="Genomic_DNA"/>
</dbReference>
<evidence type="ECO:0000256" key="1">
    <source>
        <dbReference type="ARBA" id="ARBA00004173"/>
    </source>
</evidence>
<evidence type="ECO:0000313" key="8">
    <source>
        <dbReference type="EMBL" id="KAK6735499.1"/>
    </source>
</evidence>
<keyword evidence="5" id="KW-0496">Mitochondrion</keyword>
<evidence type="ECO:0000256" key="3">
    <source>
        <dbReference type="ARBA" id="ARBA00022946"/>
    </source>
</evidence>
<evidence type="ECO:0000256" key="2">
    <source>
        <dbReference type="ARBA" id="ARBA00009863"/>
    </source>
</evidence>
<keyword evidence="4" id="KW-0689">Ribosomal protein</keyword>
<protein>
    <recommendedName>
        <fullName evidence="7">Small ribosomal subunit protein mS29</fullName>
    </recommendedName>
</protein>
<dbReference type="PANTHER" id="PTHR12810">
    <property type="entry name" value="MITOCHONDRIAL 28S RIBOSOMAL PROTEIN S29"/>
    <property type="match status" value="1"/>
</dbReference>
<proteinExistence type="inferred from homology"/>